<keyword evidence="1 11" id="KW-0813">Transport</keyword>
<dbReference type="RefSeq" id="WP_021070881.1">
    <property type="nucleotide sequence ID" value="NZ_ATDL01000015.1"/>
</dbReference>
<dbReference type="eggNOG" id="COG2156">
    <property type="taxonomic scope" value="Bacteria"/>
</dbReference>
<dbReference type="AlphaFoldDB" id="U2HVS9"/>
<comment type="caution">
    <text evidence="12">The sequence shown here is derived from an EMBL/GenBank/DDBJ whole genome shotgun (WGS) entry which is preliminary data.</text>
</comment>
<evidence type="ECO:0000256" key="6">
    <source>
        <dbReference type="ARBA" id="ARBA00022840"/>
    </source>
</evidence>
<evidence type="ECO:0000256" key="8">
    <source>
        <dbReference type="ARBA" id="ARBA00022989"/>
    </source>
</evidence>
<evidence type="ECO:0000256" key="2">
    <source>
        <dbReference type="ARBA" id="ARBA00022475"/>
    </source>
</evidence>
<evidence type="ECO:0000313" key="12">
    <source>
        <dbReference type="EMBL" id="ERJ59385.1"/>
    </source>
</evidence>
<comment type="subcellular location">
    <subcellularLocation>
        <location evidence="11">Cell membrane</location>
        <topology evidence="11">Single-pass membrane protein</topology>
    </subcellularLocation>
</comment>
<evidence type="ECO:0000256" key="11">
    <source>
        <dbReference type="HAMAP-Rule" id="MF_00276"/>
    </source>
</evidence>
<dbReference type="OrthoDB" id="9809491at2"/>
<gene>
    <name evidence="11" type="primary">kdpC</name>
    <name evidence="12" type="ORF">M472_11430</name>
</gene>
<comment type="subunit">
    <text evidence="11">The system is composed of three essential subunits: KdpA, KdpB and KdpC.</text>
</comment>
<keyword evidence="9 11" id="KW-0406">Ion transport</keyword>
<keyword evidence="6 11" id="KW-0067">ATP-binding</keyword>
<reference evidence="12 13" key="1">
    <citation type="journal article" date="2013" name="Genome Announc.">
        <title>The Draft Genome Sequence of Sphingomonas paucimobilis Strain HER1398 (Proteobacteria), Host to the Giant PAU Phage, Indicates That It Is a Member of the Genus Sphingobacterium (Bacteroidetes).</title>
        <authorList>
            <person name="White R.A.III."/>
            <person name="Suttle C.A."/>
        </authorList>
    </citation>
    <scope>NUCLEOTIDE SEQUENCE [LARGE SCALE GENOMIC DNA]</scope>
    <source>
        <strain evidence="12 13">HER1398</strain>
    </source>
</reference>
<comment type="function">
    <text evidence="11">Part of the high-affinity ATP-driven potassium transport (or Kdp) system, which catalyzes the hydrolysis of ATP coupled with the electrogenic transport of potassium into the cytoplasm. This subunit acts as a catalytic chaperone that increases the ATP-binding affinity of the ATP-hydrolyzing subunit KdpB by the formation of a transient KdpB/KdpC/ATP ternary complex.</text>
</comment>
<protein>
    <recommendedName>
        <fullName evidence="11">Potassium-transporting ATPase KdpC subunit</fullName>
    </recommendedName>
    <alternativeName>
        <fullName evidence="11">ATP phosphohydrolase [potassium-transporting] C chain</fullName>
    </alternativeName>
    <alternativeName>
        <fullName evidence="11">Potassium-binding and translocating subunit C</fullName>
    </alternativeName>
    <alternativeName>
        <fullName evidence="11">Potassium-translocating ATPase C chain</fullName>
    </alternativeName>
</protein>
<keyword evidence="5 11" id="KW-0547">Nucleotide-binding</keyword>
<evidence type="ECO:0000256" key="3">
    <source>
        <dbReference type="ARBA" id="ARBA00022538"/>
    </source>
</evidence>
<dbReference type="PANTHER" id="PTHR30042:SF2">
    <property type="entry name" value="POTASSIUM-TRANSPORTING ATPASE KDPC SUBUNIT"/>
    <property type="match status" value="1"/>
</dbReference>
<keyword evidence="8 11" id="KW-1133">Transmembrane helix</keyword>
<dbReference type="EMBL" id="ATDL01000015">
    <property type="protein sequence ID" value="ERJ59385.1"/>
    <property type="molecule type" value="Genomic_DNA"/>
</dbReference>
<keyword evidence="4 11" id="KW-0812">Transmembrane</keyword>
<dbReference type="Proteomes" id="UP000016584">
    <property type="component" value="Unassembled WGS sequence"/>
</dbReference>
<sequence>MKTNILPAIKLTLALLVLFVVAYPVLLWGIGQLSNGKGKGAVVVQEGKTYYKNIGQSFKEAKYFWSRPSAVDYNAAGSGASNKGPNEEAYLTTVEQRIADFSQQNPGVSVSDIPVDLVTASGSGLDPHISVAAARVQVARIAQQRNLKEAQLLALIGDHVEQPLLGLLGPEKVNVLMLNLALDRLDSSF</sequence>
<evidence type="ECO:0000256" key="5">
    <source>
        <dbReference type="ARBA" id="ARBA00022741"/>
    </source>
</evidence>
<evidence type="ECO:0000256" key="10">
    <source>
        <dbReference type="ARBA" id="ARBA00023136"/>
    </source>
</evidence>
<evidence type="ECO:0000313" key="13">
    <source>
        <dbReference type="Proteomes" id="UP000016584"/>
    </source>
</evidence>
<accession>U2HVS9</accession>
<dbReference type="PATRIC" id="fig|1346330.5.peg.2728"/>
<dbReference type="GO" id="GO:0005886">
    <property type="term" value="C:plasma membrane"/>
    <property type="evidence" value="ECO:0007669"/>
    <property type="project" value="UniProtKB-SubCell"/>
</dbReference>
<evidence type="ECO:0000256" key="7">
    <source>
        <dbReference type="ARBA" id="ARBA00022958"/>
    </source>
</evidence>
<dbReference type="PIRSF" id="PIRSF001296">
    <property type="entry name" value="K_ATPase_KdpC"/>
    <property type="match status" value="1"/>
</dbReference>
<organism evidence="12 13">
    <name type="scientific">Sphingobacterium paucimobilis HER1398</name>
    <dbReference type="NCBI Taxonomy" id="1346330"/>
    <lineage>
        <taxon>Bacteria</taxon>
        <taxon>Pseudomonadati</taxon>
        <taxon>Bacteroidota</taxon>
        <taxon>Sphingobacteriia</taxon>
        <taxon>Sphingobacteriales</taxon>
        <taxon>Sphingobacteriaceae</taxon>
        <taxon>Sphingobacterium</taxon>
    </lineage>
</organism>
<evidence type="ECO:0000256" key="9">
    <source>
        <dbReference type="ARBA" id="ARBA00023065"/>
    </source>
</evidence>
<proteinExistence type="inferred from homology"/>
<dbReference type="NCBIfam" id="TIGR00681">
    <property type="entry name" value="kdpC"/>
    <property type="match status" value="1"/>
</dbReference>
<evidence type="ECO:0000256" key="4">
    <source>
        <dbReference type="ARBA" id="ARBA00022692"/>
    </source>
</evidence>
<dbReference type="STRING" id="1346330.M472_11430"/>
<keyword evidence="2 11" id="KW-1003">Cell membrane</keyword>
<keyword evidence="13" id="KW-1185">Reference proteome</keyword>
<evidence type="ECO:0000256" key="1">
    <source>
        <dbReference type="ARBA" id="ARBA00022448"/>
    </source>
</evidence>
<dbReference type="GO" id="GO:0005524">
    <property type="term" value="F:ATP binding"/>
    <property type="evidence" value="ECO:0007669"/>
    <property type="project" value="UniProtKB-UniRule"/>
</dbReference>
<dbReference type="HAMAP" id="MF_00276">
    <property type="entry name" value="KdpC"/>
    <property type="match status" value="1"/>
</dbReference>
<keyword evidence="7 11" id="KW-0630">Potassium</keyword>
<keyword evidence="10 11" id="KW-0472">Membrane</keyword>
<name>U2HVS9_9SPHI</name>
<keyword evidence="3 11" id="KW-0633">Potassium transport</keyword>
<dbReference type="PANTHER" id="PTHR30042">
    <property type="entry name" value="POTASSIUM-TRANSPORTING ATPASE C CHAIN"/>
    <property type="match status" value="1"/>
</dbReference>
<comment type="similarity">
    <text evidence="11">Belongs to the KdpC family.</text>
</comment>
<dbReference type="GO" id="GO:0008556">
    <property type="term" value="F:P-type potassium transmembrane transporter activity"/>
    <property type="evidence" value="ECO:0007669"/>
    <property type="project" value="InterPro"/>
</dbReference>
<dbReference type="Pfam" id="PF02669">
    <property type="entry name" value="KdpC"/>
    <property type="match status" value="1"/>
</dbReference>
<dbReference type="InterPro" id="IPR003820">
    <property type="entry name" value="KdpC"/>
</dbReference>